<evidence type="ECO:0000313" key="4">
    <source>
        <dbReference type="Proteomes" id="UP001147830"/>
    </source>
</evidence>
<evidence type="ECO:0000256" key="1">
    <source>
        <dbReference type="SAM" id="SignalP"/>
    </source>
</evidence>
<feature type="signal peptide" evidence="1">
    <location>
        <begin position="1"/>
        <end position="18"/>
    </location>
</feature>
<comment type="caution">
    <text evidence="3">The sequence shown here is derived from an EMBL/GenBank/DDBJ whole genome shotgun (WGS) entry which is preliminary data.</text>
</comment>
<dbReference type="Gene3D" id="2.60.120.1440">
    <property type="match status" value="1"/>
</dbReference>
<name>A0A9X3ARE4_9GAMM</name>
<sequence length="204" mass="22168">MKSLLFCLLFLFVMPVRAESIGVISVSVGPVSWYRAGHELQLKRGDAVEQGDTVSTGSSARLVLKMNEDSVITLGADTSLQFSEWQYAAGSQNNSARLEFIEGAFRFITGLITRQADPQLTVTTPAATIGIRGTDFWGGYLQPDVLDVILLEGEHALEIRNDAGVVFIEEPGFGVSVVAGESPRQPLQWGEEKVQRAVRSVSLP</sequence>
<gene>
    <name evidence="3" type="ORF">NYR02_01495</name>
</gene>
<protein>
    <submittedName>
        <fullName evidence="3">FecR family protein</fullName>
    </submittedName>
</protein>
<dbReference type="AlphaFoldDB" id="A0A9X3ARE4"/>
<keyword evidence="4" id="KW-1185">Reference proteome</keyword>
<dbReference type="PANTHER" id="PTHR38731:SF1">
    <property type="entry name" value="FECR PROTEIN DOMAIN-CONTAINING PROTEIN"/>
    <property type="match status" value="1"/>
</dbReference>
<feature type="chain" id="PRO_5040959922" evidence="1">
    <location>
        <begin position="19"/>
        <end position="204"/>
    </location>
</feature>
<dbReference type="EMBL" id="JAOANI010000005">
    <property type="protein sequence ID" value="MCT7357693.1"/>
    <property type="molecule type" value="Genomic_DNA"/>
</dbReference>
<dbReference type="RefSeq" id="WP_260974628.1">
    <property type="nucleotide sequence ID" value="NZ_JAOANI010000005.1"/>
</dbReference>
<proteinExistence type="predicted"/>
<organism evidence="3 4">
    <name type="scientific">Thalassolituus pacificus</name>
    <dbReference type="NCBI Taxonomy" id="2975440"/>
    <lineage>
        <taxon>Bacteria</taxon>
        <taxon>Pseudomonadati</taxon>
        <taxon>Pseudomonadota</taxon>
        <taxon>Gammaproteobacteria</taxon>
        <taxon>Oceanospirillales</taxon>
        <taxon>Oceanospirillaceae</taxon>
        <taxon>Thalassolituus</taxon>
    </lineage>
</organism>
<dbReference type="InterPro" id="IPR006860">
    <property type="entry name" value="FecR"/>
</dbReference>
<evidence type="ECO:0000313" key="3">
    <source>
        <dbReference type="EMBL" id="MCT7357693.1"/>
    </source>
</evidence>
<dbReference type="Pfam" id="PF04773">
    <property type="entry name" value="FecR"/>
    <property type="match status" value="1"/>
</dbReference>
<evidence type="ECO:0000259" key="2">
    <source>
        <dbReference type="Pfam" id="PF04773"/>
    </source>
</evidence>
<reference evidence="3" key="2">
    <citation type="submission" date="2022-08" db="EMBL/GenBank/DDBJ databases">
        <authorList>
            <person name="Dong C."/>
        </authorList>
    </citation>
    <scope>NUCLEOTIDE SEQUENCE</scope>
    <source>
        <strain evidence="3">59MF3M-4</strain>
    </source>
</reference>
<keyword evidence="1" id="KW-0732">Signal</keyword>
<dbReference type="Proteomes" id="UP001147830">
    <property type="component" value="Unassembled WGS sequence"/>
</dbReference>
<reference evidence="3" key="1">
    <citation type="journal article" date="2022" name="Front. Microbiol.">
        <title>Genome-based taxonomic rearrangement of Oceanobacter-related bacteria including the description of Thalassolituus hydrocarbonoclasticus sp. nov. and Thalassolituus pacificus sp. nov. and emended description of the genus Thalassolituus.</title>
        <authorList>
            <person name="Dong C."/>
            <person name="Wei L."/>
            <person name="Wang J."/>
            <person name="Lai Q."/>
            <person name="Huang Z."/>
            <person name="Shao Z."/>
        </authorList>
    </citation>
    <scope>NUCLEOTIDE SEQUENCE</scope>
    <source>
        <strain evidence="3">59MF3M-4</strain>
    </source>
</reference>
<feature type="domain" description="FecR protein" evidence="2">
    <location>
        <begin position="52"/>
        <end position="154"/>
    </location>
</feature>
<accession>A0A9X3ARE4</accession>
<dbReference type="PANTHER" id="PTHR38731">
    <property type="entry name" value="LIPL45-RELATED LIPOPROTEIN-RELATED"/>
    <property type="match status" value="1"/>
</dbReference>